<evidence type="ECO:0000313" key="2">
    <source>
        <dbReference type="EMBL" id="CAG8758882.1"/>
    </source>
</evidence>
<dbReference type="EMBL" id="CAJVPY010016808">
    <property type="protein sequence ID" value="CAG8758882.1"/>
    <property type="molecule type" value="Genomic_DNA"/>
</dbReference>
<keyword evidence="1" id="KW-0472">Membrane</keyword>
<name>A0A9N9J257_9GLOM</name>
<reference evidence="2" key="1">
    <citation type="submission" date="2021-06" db="EMBL/GenBank/DDBJ databases">
        <authorList>
            <person name="Kallberg Y."/>
            <person name="Tangrot J."/>
            <person name="Rosling A."/>
        </authorList>
    </citation>
    <scope>NUCLEOTIDE SEQUENCE</scope>
    <source>
        <strain evidence="2">MA453B</strain>
    </source>
</reference>
<dbReference type="Proteomes" id="UP000789405">
    <property type="component" value="Unassembled WGS sequence"/>
</dbReference>
<keyword evidence="1" id="KW-1133">Transmembrane helix</keyword>
<gene>
    <name evidence="2" type="ORF">DERYTH_LOCUS17616</name>
</gene>
<organism evidence="2 3">
    <name type="scientific">Dentiscutata erythropus</name>
    <dbReference type="NCBI Taxonomy" id="1348616"/>
    <lineage>
        <taxon>Eukaryota</taxon>
        <taxon>Fungi</taxon>
        <taxon>Fungi incertae sedis</taxon>
        <taxon>Mucoromycota</taxon>
        <taxon>Glomeromycotina</taxon>
        <taxon>Glomeromycetes</taxon>
        <taxon>Diversisporales</taxon>
        <taxon>Gigasporaceae</taxon>
        <taxon>Dentiscutata</taxon>
    </lineage>
</organism>
<sequence>MFTRRKEENKEIDILYDDGESLNESEEISKKKNDLNDLKTLGMFEDVFFPDNKNREKRVNKLKNDIRMFLVELAGKKEKLDSFFTILQETLNRIAVDVDFSELKEQVEKPFYNDHSVLFSKILIFILDFTVAYKAVFGFTTSVVIGLAVSLLANAVFDAINGVIKKDRMQDVIQECLNPCVELYRDMMHLDLIIDKVQGFLNRLEYVHLNELSKEKIQDIYGSFRENCRENIREIEWKKAEKALEKIDKQRGS</sequence>
<accession>A0A9N9J257</accession>
<evidence type="ECO:0000256" key="1">
    <source>
        <dbReference type="SAM" id="Phobius"/>
    </source>
</evidence>
<protein>
    <submittedName>
        <fullName evidence="2">22460_t:CDS:1</fullName>
    </submittedName>
</protein>
<feature type="transmembrane region" description="Helical" evidence="1">
    <location>
        <begin position="143"/>
        <end position="164"/>
    </location>
</feature>
<comment type="caution">
    <text evidence="2">The sequence shown here is derived from an EMBL/GenBank/DDBJ whole genome shotgun (WGS) entry which is preliminary data.</text>
</comment>
<dbReference type="AlphaFoldDB" id="A0A9N9J257"/>
<keyword evidence="3" id="KW-1185">Reference proteome</keyword>
<evidence type="ECO:0000313" key="3">
    <source>
        <dbReference type="Proteomes" id="UP000789405"/>
    </source>
</evidence>
<keyword evidence="1" id="KW-0812">Transmembrane</keyword>
<proteinExistence type="predicted"/>